<sequence length="120" mass="12357">MPISHFHDLAAAIVVAGLAVSTNVEAACASNSQTDPGACTDVKTTLLYVDGTDAYVGVNSSVSSLTCVPPGGSLLKLPGTLPNFKVIYSTLLAAQLSSRNVNIRLLPGTSECTITYVTMP</sequence>
<evidence type="ECO:0008006" key="4">
    <source>
        <dbReference type="Google" id="ProtNLM"/>
    </source>
</evidence>
<proteinExistence type="predicted"/>
<dbReference type="Proteomes" id="UP000672097">
    <property type="component" value="Unassembled WGS sequence"/>
</dbReference>
<evidence type="ECO:0000256" key="1">
    <source>
        <dbReference type="SAM" id="SignalP"/>
    </source>
</evidence>
<dbReference type="RefSeq" id="WP_210807644.1">
    <property type="nucleotide sequence ID" value="NZ_JAGQDG010000002.1"/>
</dbReference>
<keyword evidence="3" id="KW-1185">Reference proteome</keyword>
<feature type="chain" id="PRO_5045211378" description="Secreted protein" evidence="1">
    <location>
        <begin position="27"/>
        <end position="120"/>
    </location>
</feature>
<accession>A0ABS5DVH0</accession>
<evidence type="ECO:0000313" key="2">
    <source>
        <dbReference type="EMBL" id="MBQ0935089.1"/>
    </source>
</evidence>
<protein>
    <recommendedName>
        <fullName evidence="4">Secreted protein</fullName>
    </recommendedName>
</protein>
<gene>
    <name evidence="2" type="ORF">KAK11_07115</name>
</gene>
<organism evidence="2 3">
    <name type="scientific">Ideonella paludis</name>
    <dbReference type="NCBI Taxonomy" id="1233411"/>
    <lineage>
        <taxon>Bacteria</taxon>
        <taxon>Pseudomonadati</taxon>
        <taxon>Pseudomonadota</taxon>
        <taxon>Betaproteobacteria</taxon>
        <taxon>Burkholderiales</taxon>
        <taxon>Sphaerotilaceae</taxon>
        <taxon>Ideonella</taxon>
    </lineage>
</organism>
<comment type="caution">
    <text evidence="2">The sequence shown here is derived from an EMBL/GenBank/DDBJ whole genome shotgun (WGS) entry which is preliminary data.</text>
</comment>
<dbReference type="EMBL" id="JAGQDG010000002">
    <property type="protein sequence ID" value="MBQ0935089.1"/>
    <property type="molecule type" value="Genomic_DNA"/>
</dbReference>
<feature type="signal peptide" evidence="1">
    <location>
        <begin position="1"/>
        <end position="26"/>
    </location>
</feature>
<keyword evidence="1" id="KW-0732">Signal</keyword>
<name>A0ABS5DVH0_9BURK</name>
<reference evidence="2 3" key="1">
    <citation type="submission" date="2021-04" db="EMBL/GenBank/DDBJ databases">
        <title>The genome sequence of type strain Ideonella paludis KCTC 32238.</title>
        <authorList>
            <person name="Liu Y."/>
        </authorList>
    </citation>
    <scope>NUCLEOTIDE SEQUENCE [LARGE SCALE GENOMIC DNA]</scope>
    <source>
        <strain evidence="2 3">KCTC 32238</strain>
    </source>
</reference>
<evidence type="ECO:0000313" key="3">
    <source>
        <dbReference type="Proteomes" id="UP000672097"/>
    </source>
</evidence>